<accession>A0A7R6STK1</accession>
<evidence type="ECO:0000313" key="2">
    <source>
        <dbReference type="EMBL" id="BBB27376.1"/>
    </source>
</evidence>
<keyword evidence="1" id="KW-1133">Transmembrane helix</keyword>
<dbReference type="Pfam" id="PF07254">
    <property type="entry name" value="Cpta_toxin"/>
    <property type="match status" value="1"/>
</dbReference>
<evidence type="ECO:0000256" key="1">
    <source>
        <dbReference type="SAM" id="Phobius"/>
    </source>
</evidence>
<organism evidence="2 3">
    <name type="scientific">Amphritea japonica ATCC BAA-1530</name>
    <dbReference type="NCBI Taxonomy" id="1278309"/>
    <lineage>
        <taxon>Bacteria</taxon>
        <taxon>Pseudomonadati</taxon>
        <taxon>Pseudomonadota</taxon>
        <taxon>Gammaproteobacteria</taxon>
        <taxon>Oceanospirillales</taxon>
        <taxon>Oceanospirillaceae</taxon>
        <taxon>Amphritea</taxon>
    </lineage>
</organism>
<dbReference type="InterPro" id="IPR009883">
    <property type="entry name" value="YgfX"/>
</dbReference>
<name>A0A7R6STK1_9GAMM</name>
<evidence type="ECO:0008006" key="4">
    <source>
        <dbReference type="Google" id="ProtNLM"/>
    </source>
</evidence>
<proteinExistence type="predicted"/>
<feature type="transmembrane region" description="Helical" evidence="1">
    <location>
        <begin position="12"/>
        <end position="32"/>
    </location>
</feature>
<dbReference type="KEGG" id="ajp:AMJAP_2790"/>
<evidence type="ECO:0000313" key="3">
    <source>
        <dbReference type="Proteomes" id="UP000595663"/>
    </source>
</evidence>
<keyword evidence="3" id="KW-1185">Reference proteome</keyword>
<protein>
    <recommendedName>
        <fullName evidence="4">Toxin CptA</fullName>
    </recommendedName>
</protein>
<dbReference type="OrthoDB" id="6088897at2"/>
<feature type="transmembrane region" description="Helical" evidence="1">
    <location>
        <begin position="38"/>
        <end position="55"/>
    </location>
</feature>
<reference evidence="2 3" key="1">
    <citation type="journal article" date="2008" name="Int. J. Syst. Evol. Microbiol.">
        <title>Amphritea japonica sp. nov. and Amphritea balenae sp. nov., isolated from the sediment adjacent to sperm whale carcasses off Kagoshima, Japan.</title>
        <authorList>
            <person name="Miyazaki M."/>
            <person name="Nogi Y."/>
            <person name="Fujiwara Y."/>
            <person name="Kawato M."/>
            <person name="Nagahama T."/>
            <person name="Kubokawa K."/>
            <person name="Horikoshi K."/>
        </authorList>
    </citation>
    <scope>NUCLEOTIDE SEQUENCE [LARGE SCALE GENOMIC DNA]</scope>
    <source>
        <strain evidence="2 3">ATCC BAA-1530</strain>
    </source>
</reference>
<keyword evidence="1" id="KW-0812">Transmembrane</keyword>
<keyword evidence="1" id="KW-0472">Membrane</keyword>
<gene>
    <name evidence="2" type="ORF">AMJAP_2790</name>
</gene>
<dbReference type="Proteomes" id="UP000595663">
    <property type="component" value="Chromosome"/>
</dbReference>
<sequence length="150" mass="17004">MFSPLQVDINPSIYGGGSIVLLVFFSLLSVWVSDLDGIHKLLLSLVSLGYSFFCWSRMVSLTDRFSVIGLRWLVEHQSVVVCVNEGGWVNVDRIEQKFVFPFLIGLRLKLASKKRSVTVLVWRDSTNADDFRKLRVLFRFAPPPVSATHS</sequence>
<dbReference type="AlphaFoldDB" id="A0A7R6STK1"/>
<dbReference type="EMBL" id="AP014545">
    <property type="protein sequence ID" value="BBB27376.1"/>
    <property type="molecule type" value="Genomic_DNA"/>
</dbReference>
<dbReference type="RefSeq" id="WP_019623275.1">
    <property type="nucleotide sequence ID" value="NZ_AP014545.1"/>
</dbReference>